<sequence>MPTIKIIDSIKILMYFNDHLPPHFHAIYNEYEVLIEIRSLKVYAGKLPKSQMKKVLDWAGSNQEFLMKKWTEFNPNS</sequence>
<dbReference type="AlphaFoldDB" id="A0A2D0NFH6"/>
<name>A0A2D0NFH6_FLAN2</name>
<dbReference type="Pfam" id="PF13711">
    <property type="entry name" value="DUF4160"/>
    <property type="match status" value="1"/>
</dbReference>
<proteinExistence type="predicted"/>
<dbReference type="InterPro" id="IPR025427">
    <property type="entry name" value="DUF4160"/>
</dbReference>
<dbReference type="Proteomes" id="UP000223913">
    <property type="component" value="Unassembled WGS sequence"/>
</dbReference>
<keyword evidence="2" id="KW-1185">Reference proteome</keyword>
<dbReference type="OrthoDB" id="122670at2"/>
<dbReference type="RefSeq" id="WP_099149475.1">
    <property type="nucleotide sequence ID" value="NZ_PDUD01000011.1"/>
</dbReference>
<dbReference type="EMBL" id="PDUD01000011">
    <property type="protein sequence ID" value="PHN07140.1"/>
    <property type="molecule type" value="Genomic_DNA"/>
</dbReference>
<accession>A0A2D0NFH6</accession>
<evidence type="ECO:0000313" key="2">
    <source>
        <dbReference type="Proteomes" id="UP000223913"/>
    </source>
</evidence>
<evidence type="ECO:0008006" key="3">
    <source>
        <dbReference type="Google" id="ProtNLM"/>
    </source>
</evidence>
<reference evidence="1 2" key="1">
    <citation type="submission" date="2017-10" db="EMBL/GenBank/DDBJ databases">
        <title>The draft genome sequence of Lewinella nigricans NBRC 102662.</title>
        <authorList>
            <person name="Wang K."/>
        </authorList>
    </citation>
    <scope>NUCLEOTIDE SEQUENCE [LARGE SCALE GENOMIC DNA]</scope>
    <source>
        <strain evidence="1 2">NBRC 102662</strain>
    </source>
</reference>
<organism evidence="1 2">
    <name type="scientific">Flavilitoribacter nigricans (strain ATCC 23147 / DSM 23189 / NBRC 102662 / NCIMB 1420 / SS-2)</name>
    <name type="common">Lewinella nigricans</name>
    <dbReference type="NCBI Taxonomy" id="1122177"/>
    <lineage>
        <taxon>Bacteria</taxon>
        <taxon>Pseudomonadati</taxon>
        <taxon>Bacteroidota</taxon>
        <taxon>Saprospiria</taxon>
        <taxon>Saprospirales</taxon>
        <taxon>Lewinellaceae</taxon>
        <taxon>Flavilitoribacter</taxon>
    </lineage>
</organism>
<protein>
    <recommendedName>
        <fullName evidence="3">DUF4160 domain-containing protein</fullName>
    </recommendedName>
</protein>
<gene>
    <name evidence="1" type="ORF">CRP01_07895</name>
</gene>
<evidence type="ECO:0000313" key="1">
    <source>
        <dbReference type="EMBL" id="PHN07140.1"/>
    </source>
</evidence>
<comment type="caution">
    <text evidence="1">The sequence shown here is derived from an EMBL/GenBank/DDBJ whole genome shotgun (WGS) entry which is preliminary data.</text>
</comment>